<reference evidence="2 3" key="1">
    <citation type="journal article" date="2018" name="Biotechnol. Biofuels">
        <title>Integrative visual omics of the white-rot fungus Polyporus brumalis exposes the biotechnological potential of its oxidative enzymes for delignifying raw plant biomass.</title>
        <authorList>
            <person name="Miyauchi S."/>
            <person name="Rancon A."/>
            <person name="Drula E."/>
            <person name="Hage H."/>
            <person name="Chaduli D."/>
            <person name="Favel A."/>
            <person name="Grisel S."/>
            <person name="Henrissat B."/>
            <person name="Herpoel-Gimbert I."/>
            <person name="Ruiz-Duenas F.J."/>
            <person name="Chevret D."/>
            <person name="Hainaut M."/>
            <person name="Lin J."/>
            <person name="Wang M."/>
            <person name="Pangilinan J."/>
            <person name="Lipzen A."/>
            <person name="Lesage-Meessen L."/>
            <person name="Navarro D."/>
            <person name="Riley R."/>
            <person name="Grigoriev I.V."/>
            <person name="Zhou S."/>
            <person name="Raouche S."/>
            <person name="Rosso M.N."/>
        </authorList>
    </citation>
    <scope>NUCLEOTIDE SEQUENCE [LARGE SCALE GENOMIC DNA]</scope>
    <source>
        <strain evidence="2 3">BRFM 1820</strain>
    </source>
</reference>
<accession>A0A371D2M3</accession>
<evidence type="ECO:0000313" key="3">
    <source>
        <dbReference type="Proteomes" id="UP000256964"/>
    </source>
</evidence>
<organism evidence="2 3">
    <name type="scientific">Lentinus brumalis</name>
    <dbReference type="NCBI Taxonomy" id="2498619"/>
    <lineage>
        <taxon>Eukaryota</taxon>
        <taxon>Fungi</taxon>
        <taxon>Dikarya</taxon>
        <taxon>Basidiomycota</taxon>
        <taxon>Agaricomycotina</taxon>
        <taxon>Agaricomycetes</taxon>
        <taxon>Polyporales</taxon>
        <taxon>Polyporaceae</taxon>
        <taxon>Lentinus</taxon>
    </lineage>
</organism>
<name>A0A371D2M3_9APHY</name>
<proteinExistence type="predicted"/>
<evidence type="ECO:0000313" key="2">
    <source>
        <dbReference type="EMBL" id="RDX46729.1"/>
    </source>
</evidence>
<dbReference type="EMBL" id="KZ857424">
    <property type="protein sequence ID" value="RDX46729.1"/>
    <property type="molecule type" value="Genomic_DNA"/>
</dbReference>
<evidence type="ECO:0000256" key="1">
    <source>
        <dbReference type="SAM" id="MobiDB-lite"/>
    </source>
</evidence>
<protein>
    <submittedName>
        <fullName evidence="2">Uncharacterized protein</fullName>
    </submittedName>
</protein>
<dbReference type="Proteomes" id="UP000256964">
    <property type="component" value="Unassembled WGS sequence"/>
</dbReference>
<keyword evidence="3" id="KW-1185">Reference proteome</keyword>
<sequence length="154" mass="17002">MVSGLSAELRFIDPDGNRPLMGSTFRTWSNDHILISTRLFGIHCQRPRNISVLVSDSIPHPGFRAQSLGDHMGPSAVVGGGEGGKWVSKGHHAHGESESEQAISTSPEFSDDPPRCEYLFLRSRCEWGASLRSTAFTVYKHSDRYSEPERSSPC</sequence>
<feature type="region of interest" description="Disordered" evidence="1">
    <location>
        <begin position="65"/>
        <end position="111"/>
    </location>
</feature>
<gene>
    <name evidence="2" type="ORF">OH76DRAFT_1406575</name>
</gene>
<dbReference type="AlphaFoldDB" id="A0A371D2M3"/>